<keyword evidence="2" id="KW-1185">Reference proteome</keyword>
<dbReference type="GeneID" id="70235264"/>
<reference evidence="1" key="1">
    <citation type="journal article" date="2021" name="Open Biol.">
        <title>Shared evolutionary footprints suggest mitochondrial oxidative damage underlies multiple complex I losses in fungi.</title>
        <authorList>
            <person name="Schikora-Tamarit M.A."/>
            <person name="Marcet-Houben M."/>
            <person name="Nosek J."/>
            <person name="Gabaldon T."/>
        </authorList>
    </citation>
    <scope>NUCLEOTIDE SEQUENCE</scope>
    <source>
        <strain evidence="1">CBS6075</strain>
    </source>
</reference>
<accession>A0A9P8P6R5</accession>
<organism evidence="1 2">
    <name type="scientific">Ogataea philodendri</name>
    <dbReference type="NCBI Taxonomy" id="1378263"/>
    <lineage>
        <taxon>Eukaryota</taxon>
        <taxon>Fungi</taxon>
        <taxon>Dikarya</taxon>
        <taxon>Ascomycota</taxon>
        <taxon>Saccharomycotina</taxon>
        <taxon>Pichiomycetes</taxon>
        <taxon>Pichiales</taxon>
        <taxon>Pichiaceae</taxon>
        <taxon>Ogataea</taxon>
    </lineage>
</organism>
<evidence type="ECO:0000313" key="1">
    <source>
        <dbReference type="EMBL" id="KAH3666848.1"/>
    </source>
</evidence>
<gene>
    <name evidence="1" type="ORF">OGAPHI_003297</name>
</gene>
<evidence type="ECO:0000313" key="2">
    <source>
        <dbReference type="Proteomes" id="UP000769157"/>
    </source>
</evidence>
<dbReference type="EMBL" id="JAEUBE010000199">
    <property type="protein sequence ID" value="KAH3666848.1"/>
    <property type="molecule type" value="Genomic_DNA"/>
</dbReference>
<reference evidence="1" key="2">
    <citation type="submission" date="2021-01" db="EMBL/GenBank/DDBJ databases">
        <authorList>
            <person name="Schikora-Tamarit M.A."/>
        </authorList>
    </citation>
    <scope>NUCLEOTIDE SEQUENCE</scope>
    <source>
        <strain evidence="1">CBS6075</strain>
    </source>
</reference>
<sequence>MLRLRSSRKSLYFVSVGIGVVRTTETSFNSSQAWFLASTRLSIVSSLSRMLFLRDWWSMNRFSATFDVLSISSNGFVRLPAWNLFLKNLGYRSGIPFGSTFCSYLRFMKISRRTSTLFSSLIPLISARL</sequence>
<proteinExistence type="predicted"/>
<protein>
    <submittedName>
        <fullName evidence="1">Uncharacterized protein</fullName>
    </submittedName>
</protein>
<comment type="caution">
    <text evidence="1">The sequence shown here is derived from an EMBL/GenBank/DDBJ whole genome shotgun (WGS) entry which is preliminary data.</text>
</comment>
<dbReference type="AlphaFoldDB" id="A0A9P8P6R5"/>
<name>A0A9P8P6R5_9ASCO</name>
<dbReference type="Proteomes" id="UP000769157">
    <property type="component" value="Unassembled WGS sequence"/>
</dbReference>
<dbReference type="RefSeq" id="XP_046061804.1">
    <property type="nucleotide sequence ID" value="XM_046204260.1"/>
</dbReference>